<proteinExistence type="predicted"/>
<sequence length="169" mass="18777">MTDKPVVFGDVLVFPLAPKGKDSHHIHNVQWSQGGMSCKEDYYAIPAKAESGSAKGIALFIQKSFFDNGLDKFATVSETANGKIARTTIDNRFQYGQQEQGGAKRFVVYHDKEHKPFQHRFMTTATWMAEEANAEKALKKLGMDGNGTVDALKLLGQNFFGDPLRTFEA</sequence>
<accession>A0A067PRI1</accession>
<organism evidence="1 2">
    <name type="scientific">Jaapia argillacea MUCL 33604</name>
    <dbReference type="NCBI Taxonomy" id="933084"/>
    <lineage>
        <taxon>Eukaryota</taxon>
        <taxon>Fungi</taxon>
        <taxon>Dikarya</taxon>
        <taxon>Basidiomycota</taxon>
        <taxon>Agaricomycotina</taxon>
        <taxon>Agaricomycetes</taxon>
        <taxon>Agaricomycetidae</taxon>
        <taxon>Jaapiales</taxon>
        <taxon>Jaapiaceae</taxon>
        <taxon>Jaapia</taxon>
    </lineage>
</organism>
<evidence type="ECO:0000313" key="1">
    <source>
        <dbReference type="EMBL" id="KDQ52916.1"/>
    </source>
</evidence>
<dbReference type="Proteomes" id="UP000027265">
    <property type="component" value="Unassembled WGS sequence"/>
</dbReference>
<dbReference type="AlphaFoldDB" id="A0A067PRI1"/>
<dbReference type="InParanoid" id="A0A067PRI1"/>
<protein>
    <submittedName>
        <fullName evidence="1">Uncharacterized protein</fullName>
    </submittedName>
</protein>
<dbReference type="EMBL" id="KL197737">
    <property type="protein sequence ID" value="KDQ52916.1"/>
    <property type="molecule type" value="Genomic_DNA"/>
</dbReference>
<evidence type="ECO:0000313" key="2">
    <source>
        <dbReference type="Proteomes" id="UP000027265"/>
    </source>
</evidence>
<gene>
    <name evidence="1" type="ORF">JAAARDRAFT_39862</name>
</gene>
<dbReference type="HOGENOM" id="CLU_117772_0_0_1"/>
<name>A0A067PRI1_9AGAM</name>
<keyword evidence="2" id="KW-1185">Reference proteome</keyword>
<dbReference type="OrthoDB" id="3334523at2759"/>
<reference evidence="2" key="1">
    <citation type="journal article" date="2014" name="Proc. Natl. Acad. Sci. U.S.A.">
        <title>Extensive sampling of basidiomycete genomes demonstrates inadequacy of the white-rot/brown-rot paradigm for wood decay fungi.</title>
        <authorList>
            <person name="Riley R."/>
            <person name="Salamov A.A."/>
            <person name="Brown D.W."/>
            <person name="Nagy L.G."/>
            <person name="Floudas D."/>
            <person name="Held B.W."/>
            <person name="Levasseur A."/>
            <person name="Lombard V."/>
            <person name="Morin E."/>
            <person name="Otillar R."/>
            <person name="Lindquist E.A."/>
            <person name="Sun H."/>
            <person name="LaButti K.M."/>
            <person name="Schmutz J."/>
            <person name="Jabbour D."/>
            <person name="Luo H."/>
            <person name="Baker S.E."/>
            <person name="Pisabarro A.G."/>
            <person name="Walton J.D."/>
            <person name="Blanchette R.A."/>
            <person name="Henrissat B."/>
            <person name="Martin F."/>
            <person name="Cullen D."/>
            <person name="Hibbett D.S."/>
            <person name="Grigoriev I.V."/>
        </authorList>
    </citation>
    <scope>NUCLEOTIDE SEQUENCE [LARGE SCALE GENOMIC DNA]</scope>
    <source>
        <strain evidence="2">MUCL 33604</strain>
    </source>
</reference>